<dbReference type="EMBL" id="GL945443">
    <property type="protein sequence ID" value="EGO19502.1"/>
    <property type="molecule type" value="Genomic_DNA"/>
</dbReference>
<gene>
    <name evidence="1" type="ORF">SERLADRAFT_479008</name>
</gene>
<dbReference type="KEGG" id="sla:SERLADRAFT_479008"/>
<sequence>MCRRSHIASAPGPDFPAATHHTSCLFPVEMGPSMGSSLEILEILVGAWAKRRGSPRRVSEEGGEALLRGERGMGCENEFGFGGEGRWGGRGTWGVPIKVEVLEESPSSLTRSYHVYIIRPSSDARIVSYRIVCIACMKARTYVI</sequence>
<dbReference type="AlphaFoldDB" id="F8PB62"/>
<accession>F8PB62</accession>
<dbReference type="HOGENOM" id="CLU_1797631_0_0_1"/>
<proteinExistence type="predicted"/>
<protein>
    <submittedName>
        <fullName evidence="1">Uncharacterized protein</fullName>
    </submittedName>
</protein>
<dbReference type="GeneID" id="18821268"/>
<dbReference type="Proteomes" id="UP000008064">
    <property type="component" value="Unassembled WGS sequence"/>
</dbReference>
<reference evidence="1" key="1">
    <citation type="submission" date="2011-04" db="EMBL/GenBank/DDBJ databases">
        <title>Evolution of plant cell wall degrading machinery underlies the functional diversity of forest fungi.</title>
        <authorList>
            <consortium name="US DOE Joint Genome Institute (JGI-PGF)"/>
            <person name="Eastwood D.C."/>
            <person name="Floudas D."/>
            <person name="Binder M."/>
            <person name="Majcherczyk A."/>
            <person name="Schneider P."/>
            <person name="Aerts A."/>
            <person name="Asiegbu F.O."/>
            <person name="Baker S.E."/>
            <person name="Barry K."/>
            <person name="Bendiksby M."/>
            <person name="Blumentritt M."/>
            <person name="Coutinho P.M."/>
            <person name="Cullen D."/>
            <person name="Cullen D."/>
            <person name="Gathman A."/>
            <person name="Goodell B."/>
            <person name="Henrissat B."/>
            <person name="Ihrmark K."/>
            <person name="Kauserud H."/>
            <person name="Kohler A."/>
            <person name="LaButti K."/>
            <person name="Lapidus A."/>
            <person name="Lavin J.L."/>
            <person name="Lee Y.-H."/>
            <person name="Lindquist E."/>
            <person name="Lilly W."/>
            <person name="Lucas S."/>
            <person name="Morin E."/>
            <person name="Murat C."/>
            <person name="Oguiza J.A."/>
            <person name="Park J."/>
            <person name="Pisabarro A.G."/>
            <person name="Riley R."/>
            <person name="Rosling A."/>
            <person name="Salamov A."/>
            <person name="Schmidt O."/>
            <person name="Schmutz J."/>
            <person name="Skrede I."/>
            <person name="Stenlid J."/>
            <person name="Wiebenga A."/>
            <person name="Xie X."/>
            <person name="Kues U."/>
            <person name="Hibbett D.S."/>
            <person name="Hoffmeister D."/>
            <person name="Hogberg N."/>
            <person name="Martin F."/>
            <person name="Grigoriev I.V."/>
            <person name="Watkinson S.C."/>
        </authorList>
    </citation>
    <scope>NUCLEOTIDE SEQUENCE</scope>
    <source>
        <strain evidence="1">S7.9</strain>
    </source>
</reference>
<evidence type="ECO:0000313" key="1">
    <source>
        <dbReference type="EMBL" id="EGO19502.1"/>
    </source>
</evidence>
<name>F8PB62_SERL9</name>
<organism>
    <name type="scientific">Serpula lacrymans var. lacrymans (strain S7.9)</name>
    <name type="common">Dry rot fungus</name>
    <dbReference type="NCBI Taxonomy" id="578457"/>
    <lineage>
        <taxon>Eukaryota</taxon>
        <taxon>Fungi</taxon>
        <taxon>Dikarya</taxon>
        <taxon>Basidiomycota</taxon>
        <taxon>Agaricomycotina</taxon>
        <taxon>Agaricomycetes</taxon>
        <taxon>Agaricomycetidae</taxon>
        <taxon>Boletales</taxon>
        <taxon>Coniophorineae</taxon>
        <taxon>Serpulaceae</taxon>
        <taxon>Serpula</taxon>
    </lineage>
</organism>
<dbReference type="RefSeq" id="XP_007323635.1">
    <property type="nucleotide sequence ID" value="XM_007323573.1"/>
</dbReference>